<dbReference type="InterPro" id="IPR040442">
    <property type="entry name" value="Pyrv_kinase-like_dom_sf"/>
</dbReference>
<dbReference type="InterPro" id="IPR005000">
    <property type="entry name" value="Aldolase/citrate-lyase_domain"/>
</dbReference>
<keyword evidence="4" id="KW-0808">Transferase</keyword>
<sequence length="259" mass="26616">LVGTILTIASPTIAQIVGQSAAELIMIDMEHAPQPIDTVTSMVHTFNASSRGRGLPLIRVPSHGVEWIKWALDSGASGIIVPMVNDVAEARAVLDRAVYPPGGRRSFGPIYAAYAHPAGVEESGGQAGYFARAQRGDVAILPMIESKEGLANAEAILALPGVTGVLVGPADLRLSLGMTAAIDGPEAEFQAALESIVAAGRKAGKLVGTVALGEEAIARRAKQGFDFVLTGFDMGALVVGLNTELAAAKKSVEAGVARG</sequence>
<keyword evidence="5" id="KW-1185">Reference proteome</keyword>
<evidence type="ECO:0000256" key="2">
    <source>
        <dbReference type="ARBA" id="ARBA00023239"/>
    </source>
</evidence>
<protein>
    <submittedName>
        <fullName evidence="4">Pyruvate/Phosphoenolpyruvate kinase-like domain-containing protein</fullName>
    </submittedName>
</protein>
<feature type="domain" description="HpcH/HpaI aldolase/citrate lyase" evidence="3">
    <location>
        <begin position="8"/>
        <end position="237"/>
    </location>
</feature>
<dbReference type="PANTHER" id="PTHR30502">
    <property type="entry name" value="2-KETO-3-DEOXY-L-RHAMNONATE ALDOLASE"/>
    <property type="match status" value="1"/>
</dbReference>
<dbReference type="Proteomes" id="UP000799767">
    <property type="component" value="Unassembled WGS sequence"/>
</dbReference>
<dbReference type="InterPro" id="IPR015813">
    <property type="entry name" value="Pyrv/PenolPyrv_kinase-like_dom"/>
</dbReference>
<evidence type="ECO:0000313" key="4">
    <source>
        <dbReference type="EMBL" id="KAF2488135.1"/>
    </source>
</evidence>
<evidence type="ECO:0000259" key="3">
    <source>
        <dbReference type="Pfam" id="PF03328"/>
    </source>
</evidence>
<dbReference type="OrthoDB" id="1621678at2759"/>
<dbReference type="GO" id="GO:0016301">
    <property type="term" value="F:kinase activity"/>
    <property type="evidence" value="ECO:0007669"/>
    <property type="project" value="UniProtKB-KW"/>
</dbReference>
<evidence type="ECO:0000313" key="5">
    <source>
        <dbReference type="Proteomes" id="UP000799767"/>
    </source>
</evidence>
<keyword evidence="4" id="KW-0418">Kinase</keyword>
<dbReference type="Gene3D" id="3.20.20.60">
    <property type="entry name" value="Phosphoenolpyruvate-binding domains"/>
    <property type="match status" value="1"/>
</dbReference>
<dbReference type="Pfam" id="PF03328">
    <property type="entry name" value="HpcH_HpaI"/>
    <property type="match status" value="1"/>
</dbReference>
<dbReference type="PANTHER" id="PTHR30502:SF8">
    <property type="entry name" value="SYNTHASE, PUTATIVE-RELATED"/>
    <property type="match status" value="1"/>
</dbReference>
<organism evidence="4 5">
    <name type="scientific">Neohortaea acidophila</name>
    <dbReference type="NCBI Taxonomy" id="245834"/>
    <lineage>
        <taxon>Eukaryota</taxon>
        <taxon>Fungi</taxon>
        <taxon>Dikarya</taxon>
        <taxon>Ascomycota</taxon>
        <taxon>Pezizomycotina</taxon>
        <taxon>Dothideomycetes</taxon>
        <taxon>Dothideomycetidae</taxon>
        <taxon>Mycosphaerellales</taxon>
        <taxon>Teratosphaeriaceae</taxon>
        <taxon>Neohortaea</taxon>
    </lineage>
</organism>
<keyword evidence="1" id="KW-0479">Metal-binding</keyword>
<name>A0A6A6Q751_9PEZI</name>
<gene>
    <name evidence="4" type="ORF">BDY17DRAFT_232873</name>
</gene>
<proteinExistence type="predicted"/>
<dbReference type="RefSeq" id="XP_033594704.1">
    <property type="nucleotide sequence ID" value="XM_033730241.1"/>
</dbReference>
<dbReference type="EMBL" id="MU001631">
    <property type="protein sequence ID" value="KAF2488135.1"/>
    <property type="molecule type" value="Genomic_DNA"/>
</dbReference>
<dbReference type="GO" id="GO:0005737">
    <property type="term" value="C:cytoplasm"/>
    <property type="evidence" value="ECO:0007669"/>
    <property type="project" value="TreeGrafter"/>
</dbReference>
<feature type="non-terminal residue" evidence="4">
    <location>
        <position position="259"/>
    </location>
</feature>
<dbReference type="InterPro" id="IPR050251">
    <property type="entry name" value="HpcH-HpaI_aldolase"/>
</dbReference>
<dbReference type="GO" id="GO:0046872">
    <property type="term" value="F:metal ion binding"/>
    <property type="evidence" value="ECO:0007669"/>
    <property type="project" value="UniProtKB-KW"/>
</dbReference>
<reference evidence="4" key="1">
    <citation type="journal article" date="2020" name="Stud. Mycol.">
        <title>101 Dothideomycetes genomes: a test case for predicting lifestyles and emergence of pathogens.</title>
        <authorList>
            <person name="Haridas S."/>
            <person name="Albert R."/>
            <person name="Binder M."/>
            <person name="Bloem J."/>
            <person name="Labutti K."/>
            <person name="Salamov A."/>
            <person name="Andreopoulos B."/>
            <person name="Baker S."/>
            <person name="Barry K."/>
            <person name="Bills G."/>
            <person name="Bluhm B."/>
            <person name="Cannon C."/>
            <person name="Castanera R."/>
            <person name="Culley D."/>
            <person name="Daum C."/>
            <person name="Ezra D."/>
            <person name="Gonzalez J."/>
            <person name="Henrissat B."/>
            <person name="Kuo A."/>
            <person name="Liang C."/>
            <person name="Lipzen A."/>
            <person name="Lutzoni F."/>
            <person name="Magnuson J."/>
            <person name="Mondo S."/>
            <person name="Nolan M."/>
            <person name="Ohm R."/>
            <person name="Pangilinan J."/>
            <person name="Park H.-J."/>
            <person name="Ramirez L."/>
            <person name="Alfaro M."/>
            <person name="Sun H."/>
            <person name="Tritt A."/>
            <person name="Yoshinaga Y."/>
            <person name="Zwiers L.-H."/>
            <person name="Turgeon B."/>
            <person name="Goodwin S."/>
            <person name="Spatafora J."/>
            <person name="Crous P."/>
            <person name="Grigoriev I."/>
        </authorList>
    </citation>
    <scope>NUCLEOTIDE SEQUENCE</scope>
    <source>
        <strain evidence="4">CBS 113389</strain>
    </source>
</reference>
<keyword evidence="2" id="KW-0456">Lyase</keyword>
<dbReference type="AlphaFoldDB" id="A0A6A6Q751"/>
<dbReference type="GO" id="GO:0016832">
    <property type="term" value="F:aldehyde-lyase activity"/>
    <property type="evidence" value="ECO:0007669"/>
    <property type="project" value="TreeGrafter"/>
</dbReference>
<dbReference type="GeneID" id="54471243"/>
<keyword evidence="4" id="KW-0670">Pyruvate</keyword>
<evidence type="ECO:0000256" key="1">
    <source>
        <dbReference type="ARBA" id="ARBA00022723"/>
    </source>
</evidence>
<feature type="non-terminal residue" evidence="4">
    <location>
        <position position="1"/>
    </location>
</feature>
<accession>A0A6A6Q751</accession>
<dbReference type="SUPFAM" id="SSF51621">
    <property type="entry name" value="Phosphoenolpyruvate/pyruvate domain"/>
    <property type="match status" value="1"/>
</dbReference>